<dbReference type="Pfam" id="PF23302">
    <property type="entry name" value="HTH_DNAJC9"/>
    <property type="match status" value="1"/>
</dbReference>
<feature type="compositionally biased region" description="Basic and acidic residues" evidence="2">
    <location>
        <begin position="244"/>
        <end position="260"/>
    </location>
</feature>
<keyword evidence="1" id="KW-0597">Phosphoprotein</keyword>
<dbReference type="GO" id="GO:0005634">
    <property type="term" value="C:nucleus"/>
    <property type="evidence" value="ECO:0007669"/>
    <property type="project" value="TreeGrafter"/>
</dbReference>
<dbReference type="PROSITE" id="PS50076">
    <property type="entry name" value="DNAJ_2"/>
    <property type="match status" value="1"/>
</dbReference>
<feature type="compositionally biased region" description="Basic and acidic residues" evidence="2">
    <location>
        <begin position="188"/>
        <end position="199"/>
    </location>
</feature>
<name>A0AAN7ZKC5_9COLE</name>
<reference evidence="4 5" key="1">
    <citation type="journal article" date="2024" name="Insects">
        <title>An Improved Chromosome-Level Genome Assembly of the Firefly Pyrocoelia pectoralis.</title>
        <authorList>
            <person name="Fu X."/>
            <person name="Meyer-Rochow V.B."/>
            <person name="Ballantyne L."/>
            <person name="Zhu X."/>
        </authorList>
    </citation>
    <scope>NUCLEOTIDE SEQUENCE [LARGE SCALE GENOMIC DNA]</scope>
    <source>
        <strain evidence="4">XCY_ONT2</strain>
    </source>
</reference>
<dbReference type="PANTHER" id="PTHR44144">
    <property type="entry name" value="DNAJ HOMOLOG SUBFAMILY C MEMBER 9"/>
    <property type="match status" value="1"/>
</dbReference>
<accession>A0AAN7ZKC5</accession>
<evidence type="ECO:0000313" key="4">
    <source>
        <dbReference type="EMBL" id="KAK5645757.1"/>
    </source>
</evidence>
<dbReference type="GO" id="GO:0005737">
    <property type="term" value="C:cytoplasm"/>
    <property type="evidence" value="ECO:0007669"/>
    <property type="project" value="TreeGrafter"/>
</dbReference>
<dbReference type="GO" id="GO:0031072">
    <property type="term" value="F:heat shock protein binding"/>
    <property type="evidence" value="ECO:0007669"/>
    <property type="project" value="TreeGrafter"/>
</dbReference>
<dbReference type="PANTHER" id="PTHR44144:SF1">
    <property type="entry name" value="DNAJ HOMOLOG SUBFAMILY C MEMBER 9"/>
    <property type="match status" value="1"/>
</dbReference>
<dbReference type="Gene3D" id="1.10.287.110">
    <property type="entry name" value="DnaJ domain"/>
    <property type="match status" value="1"/>
</dbReference>
<dbReference type="AlphaFoldDB" id="A0AAN7ZKC5"/>
<dbReference type="InterPro" id="IPR036869">
    <property type="entry name" value="J_dom_sf"/>
</dbReference>
<dbReference type="EMBL" id="JAVRBK010000003">
    <property type="protein sequence ID" value="KAK5645757.1"/>
    <property type="molecule type" value="Genomic_DNA"/>
</dbReference>
<dbReference type="Proteomes" id="UP001329430">
    <property type="component" value="Chromosome 3"/>
</dbReference>
<feature type="region of interest" description="Disordered" evidence="2">
    <location>
        <begin position="228"/>
        <end position="276"/>
    </location>
</feature>
<comment type="caution">
    <text evidence="4">The sequence shown here is derived from an EMBL/GenBank/DDBJ whole genome shotgun (WGS) entry which is preliminary data.</text>
</comment>
<evidence type="ECO:0000259" key="3">
    <source>
        <dbReference type="PROSITE" id="PS50076"/>
    </source>
</evidence>
<evidence type="ECO:0000313" key="5">
    <source>
        <dbReference type="Proteomes" id="UP001329430"/>
    </source>
</evidence>
<dbReference type="PROSITE" id="PS00636">
    <property type="entry name" value="DNAJ_1"/>
    <property type="match status" value="1"/>
</dbReference>
<dbReference type="InterPro" id="IPR001623">
    <property type="entry name" value="DnaJ_domain"/>
</dbReference>
<dbReference type="Pfam" id="PF00226">
    <property type="entry name" value="DnaJ"/>
    <property type="match status" value="1"/>
</dbReference>
<organism evidence="4 5">
    <name type="scientific">Pyrocoelia pectoralis</name>
    <dbReference type="NCBI Taxonomy" id="417401"/>
    <lineage>
        <taxon>Eukaryota</taxon>
        <taxon>Metazoa</taxon>
        <taxon>Ecdysozoa</taxon>
        <taxon>Arthropoda</taxon>
        <taxon>Hexapoda</taxon>
        <taxon>Insecta</taxon>
        <taxon>Pterygota</taxon>
        <taxon>Neoptera</taxon>
        <taxon>Endopterygota</taxon>
        <taxon>Coleoptera</taxon>
        <taxon>Polyphaga</taxon>
        <taxon>Elateriformia</taxon>
        <taxon>Elateroidea</taxon>
        <taxon>Lampyridae</taxon>
        <taxon>Lampyrinae</taxon>
        <taxon>Pyrocoelia</taxon>
    </lineage>
</organism>
<protein>
    <recommendedName>
        <fullName evidence="3">J domain-containing protein</fullName>
    </recommendedName>
</protein>
<dbReference type="InterPro" id="IPR018253">
    <property type="entry name" value="DnaJ_domain_CS"/>
</dbReference>
<evidence type="ECO:0000256" key="1">
    <source>
        <dbReference type="ARBA" id="ARBA00022553"/>
    </source>
</evidence>
<evidence type="ECO:0000256" key="2">
    <source>
        <dbReference type="SAM" id="MobiDB-lite"/>
    </source>
</evidence>
<dbReference type="InterPro" id="IPR052594">
    <property type="entry name" value="J_domain-containing_protein"/>
</dbReference>
<dbReference type="SUPFAM" id="SSF46565">
    <property type="entry name" value="Chaperone J-domain"/>
    <property type="match status" value="1"/>
</dbReference>
<gene>
    <name evidence="4" type="ORF">RI129_004221</name>
</gene>
<dbReference type="PRINTS" id="PR00625">
    <property type="entry name" value="JDOMAIN"/>
</dbReference>
<dbReference type="SMART" id="SM00271">
    <property type="entry name" value="DnaJ"/>
    <property type="match status" value="1"/>
</dbReference>
<feature type="domain" description="J" evidence="3">
    <location>
        <begin position="16"/>
        <end position="83"/>
    </location>
</feature>
<feature type="region of interest" description="Disordered" evidence="2">
    <location>
        <begin position="184"/>
        <end position="209"/>
    </location>
</feature>
<dbReference type="CDD" id="cd06257">
    <property type="entry name" value="DnaJ"/>
    <property type="match status" value="1"/>
</dbReference>
<dbReference type="FunFam" id="1.10.287.110:FF:000035">
    <property type="entry name" value="DnaJ homolog subfamily C member 9"/>
    <property type="match status" value="1"/>
</dbReference>
<dbReference type="InterPro" id="IPR056453">
    <property type="entry name" value="HTH_DNAJC9"/>
</dbReference>
<sequence length="276" mass="33018">MSQLLKKCEEYFNTRDFYEIFNVDKTASAKDIKKAYYKLSLLYHPDRVEETNKELSTEKFKLLSNIHSILQDDDKRKVYDECGSVEDEDFFVTNWVNYWRSIFKKITTEDIDKFKNEYIGSETERNDIKKAYVGTKGNMNRIMEMVPFSNCENEPRLIEIVRDMVEKGDVEEYSCFFNEPKRKKTQRKLKEEREKRRSENLNISDNDLAEEIHQRQTERMDSLFSMLETKYGKEKPTKRKTIKRAAEEPIEFSKHSRKAQDTGVNKRSRLPRSCKQ</sequence>
<proteinExistence type="predicted"/>
<keyword evidence="5" id="KW-1185">Reference proteome</keyword>
<feature type="compositionally biased region" description="Basic residues" evidence="2">
    <location>
        <begin position="266"/>
        <end position="276"/>
    </location>
</feature>